<feature type="transmembrane region" description="Helical" evidence="1">
    <location>
        <begin position="6"/>
        <end position="24"/>
    </location>
</feature>
<evidence type="ECO:0000313" key="2">
    <source>
        <dbReference type="EMBL" id="MTD17071.1"/>
    </source>
</evidence>
<dbReference type="AlphaFoldDB" id="A0A7K1FSF2"/>
<keyword evidence="1" id="KW-0472">Membrane</keyword>
<gene>
    <name evidence="2" type="ORF">GIS00_24345</name>
</gene>
<proteinExistence type="predicted"/>
<evidence type="ECO:0000313" key="3">
    <source>
        <dbReference type="Proteomes" id="UP000460221"/>
    </source>
</evidence>
<comment type="caution">
    <text evidence="2">The sequence shown here is derived from an EMBL/GenBank/DDBJ whole genome shotgun (WGS) entry which is preliminary data.</text>
</comment>
<dbReference type="Proteomes" id="UP000460221">
    <property type="component" value="Unassembled WGS sequence"/>
</dbReference>
<name>A0A7K1FSF2_9ACTN</name>
<organism evidence="2 3">
    <name type="scientific">Nakamurella alba</name>
    <dbReference type="NCBI Taxonomy" id="2665158"/>
    <lineage>
        <taxon>Bacteria</taxon>
        <taxon>Bacillati</taxon>
        <taxon>Actinomycetota</taxon>
        <taxon>Actinomycetes</taxon>
        <taxon>Nakamurellales</taxon>
        <taxon>Nakamurellaceae</taxon>
        <taxon>Nakamurella</taxon>
    </lineage>
</organism>
<dbReference type="EMBL" id="WLYK01000013">
    <property type="protein sequence ID" value="MTD17071.1"/>
    <property type="molecule type" value="Genomic_DNA"/>
</dbReference>
<keyword evidence="1" id="KW-0812">Transmembrane</keyword>
<dbReference type="RefSeq" id="WP_154771070.1">
    <property type="nucleotide sequence ID" value="NZ_WLYK01000013.1"/>
</dbReference>
<sequence length="82" mass="8918">MEWWRWAAAGVELLLLVVLVLLRFDSLRDRPGWSMARAARRASIWAVLIPIGVAAVLLVPGWAVLVLLAVPALVIGTMAMAS</sequence>
<evidence type="ECO:0008006" key="4">
    <source>
        <dbReference type="Google" id="ProtNLM"/>
    </source>
</evidence>
<keyword evidence="3" id="KW-1185">Reference proteome</keyword>
<accession>A0A7K1FSF2</accession>
<evidence type="ECO:0000256" key="1">
    <source>
        <dbReference type="SAM" id="Phobius"/>
    </source>
</evidence>
<reference evidence="2 3" key="1">
    <citation type="submission" date="2019-11" db="EMBL/GenBank/DDBJ databases">
        <authorList>
            <person name="Jiang L.-Q."/>
        </authorList>
    </citation>
    <scope>NUCLEOTIDE SEQUENCE [LARGE SCALE GENOMIC DNA]</scope>
    <source>
        <strain evidence="2 3">YIM 132087</strain>
    </source>
</reference>
<feature type="transmembrane region" description="Helical" evidence="1">
    <location>
        <begin position="45"/>
        <end position="75"/>
    </location>
</feature>
<keyword evidence="1" id="KW-1133">Transmembrane helix</keyword>
<protein>
    <recommendedName>
        <fullName evidence="4">DUF2568 domain-containing protein</fullName>
    </recommendedName>
</protein>